<organism evidence="2 3">
    <name type="scientific">Capnocytophaga endodontalis</name>
    <dbReference type="NCBI Taxonomy" id="2708117"/>
    <lineage>
        <taxon>Bacteria</taxon>
        <taxon>Pseudomonadati</taxon>
        <taxon>Bacteroidota</taxon>
        <taxon>Flavobacteriia</taxon>
        <taxon>Flavobacteriales</taxon>
        <taxon>Flavobacteriaceae</taxon>
        <taxon>Capnocytophaga</taxon>
    </lineage>
</organism>
<name>A0A1Z4BM87_9FLAO</name>
<feature type="transmembrane region" description="Helical" evidence="1">
    <location>
        <begin position="392"/>
        <end position="412"/>
    </location>
</feature>
<keyword evidence="3" id="KW-1185">Reference proteome</keyword>
<keyword evidence="1" id="KW-0472">Membrane</keyword>
<reference evidence="3" key="1">
    <citation type="submission" date="2017-06" db="EMBL/GenBank/DDBJ databases">
        <title>Complete genome sequence of Capnocytophaga sp. KCOM 1579 (=ChDC OS43) isolated from a human refractory periapical abscess lesion.</title>
        <authorList>
            <person name="Kook J.-K."/>
            <person name="Park S.-N."/>
            <person name="Lim Y.K."/>
            <person name="Roh H."/>
        </authorList>
    </citation>
    <scope>NUCLEOTIDE SEQUENCE [LARGE SCALE GENOMIC DNA]</scope>
    <source>
        <strain evidence="3">ChDC OS43</strain>
    </source>
</reference>
<keyword evidence="1" id="KW-0812">Transmembrane</keyword>
<dbReference type="RefSeq" id="WP_088593510.1">
    <property type="nucleotide sequence ID" value="NZ_CP022022.1"/>
</dbReference>
<proteinExistence type="predicted"/>
<sequence>MIHIKNKRRLNIIWFTRITIILSIAAFITLFVFIALKDNPQVDEEFYAHSDKYNLEHSDFYKYQGKIYTLVIGKGYLPLPEADVSTFQVFAGNLHIPQIGWDKSHVFFTNKIVPLQQPFRAIGNDLFTDEKDTYYCPPYPEFENGYSSQPMKKVGKTGQHFSASTTSAYLSTDGTHFYYQGEKIEGAKDTLFPILDLRERNDRSYRKSYSPYFSDGKQVFYETQLLDETFSDDLVAEGFSNRGNYDYLYHLNGGKVFIGKTAFLPSEAPYQLLIDNHNYSNHLFFVNKQGVYYYDTMAEKVKKVINNNPFEGCKEIEKGIFSNGKKTLFFLCKESRSRKRGSISYSTQICSLKSNLSPSEIKNKIKNKDLNKKEYEVLGEAKTYTKSLWERYLLLWVIIVSSIFAYITHRIFKYYNITIDPFILEEKHLRINNLIGKRYLISDIRKVVFEVDKKKVAGQMHIVSKKEGTSRDYLISTRSLVERENALIEKIKDLQQLLESRNIKTECNQNS</sequence>
<evidence type="ECO:0000313" key="3">
    <source>
        <dbReference type="Proteomes" id="UP000197007"/>
    </source>
</evidence>
<evidence type="ECO:0008006" key="4">
    <source>
        <dbReference type="Google" id="ProtNLM"/>
    </source>
</evidence>
<dbReference type="Pfam" id="PF13644">
    <property type="entry name" value="DKNYY"/>
    <property type="match status" value="1"/>
</dbReference>
<dbReference type="Proteomes" id="UP000197007">
    <property type="component" value="Chromosome"/>
</dbReference>
<dbReference type="EMBL" id="CP022022">
    <property type="protein sequence ID" value="ASF42348.1"/>
    <property type="molecule type" value="Genomic_DNA"/>
</dbReference>
<dbReference type="AlphaFoldDB" id="A0A1Z4BM87"/>
<feature type="transmembrane region" description="Helical" evidence="1">
    <location>
        <begin position="12"/>
        <end position="36"/>
    </location>
</feature>
<evidence type="ECO:0000256" key="1">
    <source>
        <dbReference type="SAM" id="Phobius"/>
    </source>
</evidence>
<evidence type="ECO:0000313" key="2">
    <source>
        <dbReference type="EMBL" id="ASF42348.1"/>
    </source>
</evidence>
<dbReference type="InterPro" id="IPR027375">
    <property type="entry name" value="DKNYY"/>
</dbReference>
<protein>
    <recommendedName>
        <fullName evidence="4">DKNYY family protein</fullName>
    </recommendedName>
</protein>
<accession>A0A1Z4BM87</accession>
<gene>
    <name evidence="2" type="ORF">CBG49_04230</name>
</gene>
<keyword evidence="1" id="KW-1133">Transmembrane helix</keyword>
<dbReference type="KEGG" id="capn:CBG49_04230"/>